<gene>
    <name evidence="1" type="ORF">R1flu_004656</name>
</gene>
<comment type="caution">
    <text evidence="1">The sequence shown here is derived from an EMBL/GenBank/DDBJ whole genome shotgun (WGS) entry which is preliminary data.</text>
</comment>
<dbReference type="AlphaFoldDB" id="A0ABD1YU04"/>
<accession>A0ABD1YU04</accession>
<protein>
    <submittedName>
        <fullName evidence="1">Uncharacterized protein</fullName>
    </submittedName>
</protein>
<reference evidence="1 2" key="1">
    <citation type="submission" date="2024-09" db="EMBL/GenBank/DDBJ databases">
        <title>Chromosome-scale assembly of Riccia fluitans.</title>
        <authorList>
            <person name="Paukszto L."/>
            <person name="Sawicki J."/>
            <person name="Karawczyk K."/>
            <person name="Piernik-Szablinska J."/>
            <person name="Szczecinska M."/>
            <person name="Mazdziarz M."/>
        </authorList>
    </citation>
    <scope>NUCLEOTIDE SEQUENCE [LARGE SCALE GENOMIC DNA]</scope>
    <source>
        <strain evidence="1">Rf_01</strain>
        <tissue evidence="1">Aerial parts of the thallus</tissue>
    </source>
</reference>
<dbReference type="Proteomes" id="UP001605036">
    <property type="component" value="Unassembled WGS sequence"/>
</dbReference>
<evidence type="ECO:0000313" key="1">
    <source>
        <dbReference type="EMBL" id="KAL2633177.1"/>
    </source>
</evidence>
<sequence>MRGPWASMASLSFSNREELYYGCGREMHREERPVRVGGRLNQGLGRILDVDTILSSVQQSPHLLKHPPVQEALTMLHRTLVNAFLLAQNCEHSTTLSSVMRNIPAQFKVFEMEIQQILSVLSLANLHLNWQVAYNNTNYTFYHQPTPEKGMGPQVSVHHLGRRWTGMAMGLETRLQV</sequence>
<organism evidence="1 2">
    <name type="scientific">Riccia fluitans</name>
    <dbReference type="NCBI Taxonomy" id="41844"/>
    <lineage>
        <taxon>Eukaryota</taxon>
        <taxon>Viridiplantae</taxon>
        <taxon>Streptophyta</taxon>
        <taxon>Embryophyta</taxon>
        <taxon>Marchantiophyta</taxon>
        <taxon>Marchantiopsida</taxon>
        <taxon>Marchantiidae</taxon>
        <taxon>Marchantiales</taxon>
        <taxon>Ricciaceae</taxon>
        <taxon>Riccia</taxon>
    </lineage>
</organism>
<proteinExistence type="predicted"/>
<dbReference type="EMBL" id="JBHFFA010000003">
    <property type="protein sequence ID" value="KAL2633177.1"/>
    <property type="molecule type" value="Genomic_DNA"/>
</dbReference>
<evidence type="ECO:0000313" key="2">
    <source>
        <dbReference type="Proteomes" id="UP001605036"/>
    </source>
</evidence>
<name>A0ABD1YU04_9MARC</name>
<keyword evidence="2" id="KW-1185">Reference proteome</keyword>